<accession>A0A0A9EXQ1</accession>
<organism evidence="1">
    <name type="scientific">Arundo donax</name>
    <name type="common">Giant reed</name>
    <name type="synonym">Donax arundinaceus</name>
    <dbReference type="NCBI Taxonomy" id="35708"/>
    <lineage>
        <taxon>Eukaryota</taxon>
        <taxon>Viridiplantae</taxon>
        <taxon>Streptophyta</taxon>
        <taxon>Embryophyta</taxon>
        <taxon>Tracheophyta</taxon>
        <taxon>Spermatophyta</taxon>
        <taxon>Magnoliopsida</taxon>
        <taxon>Liliopsida</taxon>
        <taxon>Poales</taxon>
        <taxon>Poaceae</taxon>
        <taxon>PACMAD clade</taxon>
        <taxon>Arundinoideae</taxon>
        <taxon>Arundineae</taxon>
        <taxon>Arundo</taxon>
    </lineage>
</organism>
<evidence type="ECO:0000313" key="1">
    <source>
        <dbReference type="EMBL" id="JAE04877.1"/>
    </source>
</evidence>
<name>A0A0A9EXQ1_ARUDO</name>
<dbReference type="EMBL" id="GBRH01193019">
    <property type="protein sequence ID" value="JAE04877.1"/>
    <property type="molecule type" value="Transcribed_RNA"/>
</dbReference>
<dbReference type="AlphaFoldDB" id="A0A0A9EXQ1"/>
<reference evidence="1" key="2">
    <citation type="journal article" date="2015" name="Data Brief">
        <title>Shoot transcriptome of the giant reed, Arundo donax.</title>
        <authorList>
            <person name="Barrero R.A."/>
            <person name="Guerrero F.D."/>
            <person name="Moolhuijzen P."/>
            <person name="Goolsby J.A."/>
            <person name="Tidwell J."/>
            <person name="Bellgard S.E."/>
            <person name="Bellgard M.I."/>
        </authorList>
    </citation>
    <scope>NUCLEOTIDE SEQUENCE</scope>
    <source>
        <tissue evidence="1">Shoot tissue taken approximately 20 cm above the soil surface</tissue>
    </source>
</reference>
<proteinExistence type="predicted"/>
<reference evidence="1" key="1">
    <citation type="submission" date="2014-09" db="EMBL/GenBank/DDBJ databases">
        <authorList>
            <person name="Magalhaes I.L.F."/>
            <person name="Oliveira U."/>
            <person name="Santos F.R."/>
            <person name="Vidigal T.H.D.A."/>
            <person name="Brescovit A.D."/>
            <person name="Santos A.J."/>
        </authorList>
    </citation>
    <scope>NUCLEOTIDE SEQUENCE</scope>
    <source>
        <tissue evidence="1">Shoot tissue taken approximately 20 cm above the soil surface</tissue>
    </source>
</reference>
<sequence>MSAAAPCPSLSSASILRATAGPQQLPPPALGARRHVLSFGNLHLRRMELSTKTFGTF</sequence>
<protein>
    <submittedName>
        <fullName evidence="1">Uncharacterized protein</fullName>
    </submittedName>
</protein>